<reference evidence="2 3" key="1">
    <citation type="submission" date="2018-11" db="EMBL/GenBank/DDBJ databases">
        <authorList>
            <consortium name="Pathogen Informatics"/>
        </authorList>
    </citation>
    <scope>NUCLEOTIDE SEQUENCE [LARGE SCALE GENOMIC DNA]</scope>
</reference>
<feature type="domain" description="26S proteasome regulatory subunit Rpn6 N-terminal" evidence="1">
    <location>
        <begin position="41"/>
        <end position="119"/>
    </location>
</feature>
<dbReference type="WBParaSite" id="HPBE_0001758501-mRNA-1">
    <property type="protein sequence ID" value="HPBE_0001758501-mRNA-1"/>
    <property type="gene ID" value="HPBE_0001758501"/>
</dbReference>
<gene>
    <name evidence="2" type="ORF">HPBE_LOCUS17584</name>
</gene>
<evidence type="ECO:0000313" key="4">
    <source>
        <dbReference type="WBParaSite" id="HPBE_0001758501-mRNA-1"/>
    </source>
</evidence>
<dbReference type="Gene3D" id="1.25.40.570">
    <property type="match status" value="1"/>
</dbReference>
<name>A0A183G753_HELPZ</name>
<dbReference type="EMBL" id="UZAH01030107">
    <property type="protein sequence ID" value="VDP09300.1"/>
    <property type="molecule type" value="Genomic_DNA"/>
</dbReference>
<proteinExistence type="predicted"/>
<evidence type="ECO:0000313" key="3">
    <source>
        <dbReference type="Proteomes" id="UP000050761"/>
    </source>
</evidence>
<dbReference type="AlphaFoldDB" id="A0A183G753"/>
<protein>
    <submittedName>
        <fullName evidence="4">RPN6_N domain-containing protein</fullName>
    </submittedName>
</protein>
<accession>A0A3P8AXR1</accession>
<dbReference type="OrthoDB" id="1418352at2759"/>
<evidence type="ECO:0000259" key="1">
    <source>
        <dbReference type="Pfam" id="PF18055"/>
    </source>
</evidence>
<sequence length="139" mass="15749">MTYMVGCKADSSERVGHFIFSGAVNGGRMSSEPMTLQRVEDMVSHKSYDHQYSEEELKDCEERLVAYAKKLASEGNIGGLRKLLVVTRPFYDVLGRAKASKLIRVLMEYCLQVNQDNKEKVLDVFHTSLHASATAMLRW</sequence>
<keyword evidence="3" id="KW-1185">Reference proteome</keyword>
<evidence type="ECO:0000313" key="2">
    <source>
        <dbReference type="EMBL" id="VDP09300.1"/>
    </source>
</evidence>
<organism evidence="3 4">
    <name type="scientific">Heligmosomoides polygyrus</name>
    <name type="common">Parasitic roundworm</name>
    <dbReference type="NCBI Taxonomy" id="6339"/>
    <lineage>
        <taxon>Eukaryota</taxon>
        <taxon>Metazoa</taxon>
        <taxon>Ecdysozoa</taxon>
        <taxon>Nematoda</taxon>
        <taxon>Chromadorea</taxon>
        <taxon>Rhabditida</taxon>
        <taxon>Rhabditina</taxon>
        <taxon>Rhabditomorpha</taxon>
        <taxon>Strongyloidea</taxon>
        <taxon>Heligmosomidae</taxon>
        <taxon>Heligmosomoides</taxon>
    </lineage>
</organism>
<reference evidence="4" key="2">
    <citation type="submission" date="2019-09" db="UniProtKB">
        <authorList>
            <consortium name="WormBaseParasite"/>
        </authorList>
    </citation>
    <scope>IDENTIFICATION</scope>
</reference>
<dbReference type="InterPro" id="IPR040773">
    <property type="entry name" value="Rpn6_N"/>
</dbReference>
<accession>A0A183G753</accession>
<dbReference type="Proteomes" id="UP000050761">
    <property type="component" value="Unassembled WGS sequence"/>
</dbReference>
<dbReference type="Pfam" id="PF18055">
    <property type="entry name" value="RPN6_N"/>
    <property type="match status" value="1"/>
</dbReference>